<evidence type="ECO:0000256" key="3">
    <source>
        <dbReference type="ARBA" id="ARBA00023054"/>
    </source>
</evidence>
<protein>
    <submittedName>
        <fullName evidence="8">GRIP domain-containing protein</fullName>
    </submittedName>
</protein>
<evidence type="ECO:0000256" key="5">
    <source>
        <dbReference type="SAM" id="MobiDB-lite"/>
    </source>
</evidence>
<evidence type="ECO:0000256" key="2">
    <source>
        <dbReference type="ARBA" id="ARBA00023034"/>
    </source>
</evidence>
<evidence type="ECO:0000313" key="8">
    <source>
        <dbReference type="WBParaSite" id="HPBE_0000034701-mRNA-1"/>
    </source>
</evidence>
<dbReference type="GO" id="GO:0031267">
    <property type="term" value="F:small GTPase binding"/>
    <property type="evidence" value="ECO:0007669"/>
    <property type="project" value="TreeGrafter"/>
</dbReference>
<dbReference type="WBParaSite" id="HPBE_0000034701-mRNA-1">
    <property type="protein sequence ID" value="HPBE_0000034701-mRNA-1"/>
    <property type="gene ID" value="HPBE_0000034701"/>
</dbReference>
<name>A0A183F2I6_HELPZ</name>
<dbReference type="GO" id="GO:0007030">
    <property type="term" value="P:Golgi organization"/>
    <property type="evidence" value="ECO:0007669"/>
    <property type="project" value="TreeGrafter"/>
</dbReference>
<evidence type="ECO:0000256" key="1">
    <source>
        <dbReference type="ARBA" id="ARBA00004555"/>
    </source>
</evidence>
<proteinExistence type="predicted"/>
<feature type="region of interest" description="Disordered" evidence="5">
    <location>
        <begin position="144"/>
        <end position="187"/>
    </location>
</feature>
<evidence type="ECO:0000256" key="4">
    <source>
        <dbReference type="SAM" id="Coils"/>
    </source>
</evidence>
<feature type="coiled-coil region" evidence="4">
    <location>
        <begin position="6"/>
        <end position="68"/>
    </location>
</feature>
<sequence>MTCTNLKDLTTTVETLRTEMERLTLDKQTVEDLLESAKSSINTRQRIVEDLEVQLEEARASSRQSAESYRIDDITLRQLFLSYFTAAADKRPDIALLLASILQYPPEDVQKIREAVSGRSGQHQGTPSGTISLAEQFVRYLENESESASTAPHLPVTRRESNPGPSLAPPTFSSAASQPSGLDAVLK</sequence>
<dbReference type="GO" id="GO:0006888">
    <property type="term" value="P:endoplasmic reticulum to Golgi vesicle-mediated transport"/>
    <property type="evidence" value="ECO:0007669"/>
    <property type="project" value="TreeGrafter"/>
</dbReference>
<evidence type="ECO:0000313" key="6">
    <source>
        <dbReference type="EMBL" id="VDO18730.1"/>
    </source>
</evidence>
<dbReference type="AlphaFoldDB" id="A0A183F2I6"/>
<organism evidence="7 8">
    <name type="scientific">Heligmosomoides polygyrus</name>
    <name type="common">Parasitic roundworm</name>
    <dbReference type="NCBI Taxonomy" id="6339"/>
    <lineage>
        <taxon>Eukaryota</taxon>
        <taxon>Metazoa</taxon>
        <taxon>Ecdysozoa</taxon>
        <taxon>Nematoda</taxon>
        <taxon>Chromadorea</taxon>
        <taxon>Rhabditida</taxon>
        <taxon>Rhabditina</taxon>
        <taxon>Rhabditomorpha</taxon>
        <taxon>Strongyloidea</taxon>
        <taxon>Heligmosomidae</taxon>
        <taxon>Heligmosomoides</taxon>
    </lineage>
</organism>
<reference evidence="6 7" key="1">
    <citation type="submission" date="2018-11" db="EMBL/GenBank/DDBJ databases">
        <authorList>
            <consortium name="Pathogen Informatics"/>
        </authorList>
    </citation>
    <scope>NUCLEOTIDE SEQUENCE [LARGE SCALE GENOMIC DNA]</scope>
</reference>
<keyword evidence="2" id="KW-0333">Golgi apparatus</keyword>
<dbReference type="Proteomes" id="UP000050761">
    <property type="component" value="Unassembled WGS sequence"/>
</dbReference>
<dbReference type="PANTHER" id="PTHR18921">
    <property type="entry name" value="MYOSIN HEAVY CHAIN - RELATED"/>
    <property type="match status" value="1"/>
</dbReference>
<gene>
    <name evidence="6" type="ORF">HPBE_LOCUS348</name>
</gene>
<comment type="subcellular location">
    <subcellularLocation>
        <location evidence="1">Golgi apparatus</location>
    </subcellularLocation>
</comment>
<evidence type="ECO:0000313" key="7">
    <source>
        <dbReference type="Proteomes" id="UP000050761"/>
    </source>
</evidence>
<dbReference type="EMBL" id="UZAH01000223">
    <property type="protein sequence ID" value="VDO18730.1"/>
    <property type="molecule type" value="Genomic_DNA"/>
</dbReference>
<feature type="compositionally biased region" description="Polar residues" evidence="5">
    <location>
        <begin position="171"/>
        <end position="180"/>
    </location>
</feature>
<keyword evidence="7" id="KW-1185">Reference proteome</keyword>
<dbReference type="GO" id="GO:0005794">
    <property type="term" value="C:Golgi apparatus"/>
    <property type="evidence" value="ECO:0007669"/>
    <property type="project" value="UniProtKB-SubCell"/>
</dbReference>
<dbReference type="PANTHER" id="PTHR18921:SF2">
    <property type="entry name" value="THYROID RECEPTOR-INTERACTING PROTEIN 11"/>
    <property type="match status" value="1"/>
</dbReference>
<accession>A0A183F2I6</accession>
<accession>A0A3P7TAB7</accession>
<keyword evidence="3 4" id="KW-0175">Coiled coil</keyword>
<dbReference type="OrthoDB" id="425925at2759"/>
<reference evidence="8" key="2">
    <citation type="submission" date="2019-09" db="UniProtKB">
        <authorList>
            <consortium name="WormBaseParasite"/>
        </authorList>
    </citation>
    <scope>IDENTIFICATION</scope>
</reference>